<feature type="chain" id="PRO_5002746759" evidence="1">
    <location>
        <begin position="22"/>
        <end position="200"/>
    </location>
</feature>
<dbReference type="STRING" id="329726.AM1_4392"/>
<sequence length="200" mass="21822">MKRNRWLFAVGASVVGLNVLAAMGPKAVGNQPPQVAVGTSIWRNGSFPVENFQGYTSPFGYRSSPTGGYSTEFHTGLDFAAPNGSYIRNWWSGRVIRVSDNTACGTSVRVQSGSWVHVYCHMKGYVARDSRGPYVVDGGLRIRQGQTVKAGQRIGRVGMTGRTTGPHLHWTLKYQGKLVDPAAVLRAMHRAQRGSISQKL</sequence>
<dbReference type="InterPro" id="IPR050570">
    <property type="entry name" value="Cell_wall_metabolism_enzyme"/>
</dbReference>
<dbReference type="HOGENOM" id="CLU_107556_0_0_3"/>
<dbReference type="CDD" id="cd12797">
    <property type="entry name" value="M23_peptidase"/>
    <property type="match status" value="1"/>
</dbReference>
<evidence type="ECO:0000259" key="2">
    <source>
        <dbReference type="Pfam" id="PF01551"/>
    </source>
</evidence>
<evidence type="ECO:0000256" key="1">
    <source>
        <dbReference type="SAM" id="SignalP"/>
    </source>
</evidence>
<dbReference type="PANTHER" id="PTHR21666">
    <property type="entry name" value="PEPTIDASE-RELATED"/>
    <property type="match status" value="1"/>
</dbReference>
<proteinExistence type="predicted"/>
<dbReference type="AlphaFoldDB" id="B0CEX4"/>
<dbReference type="Proteomes" id="UP000000268">
    <property type="component" value="Chromosome"/>
</dbReference>
<feature type="domain" description="M23ase beta-sheet core" evidence="2">
    <location>
        <begin position="73"/>
        <end position="181"/>
    </location>
</feature>
<dbReference type="Gene3D" id="2.70.70.10">
    <property type="entry name" value="Glucose Permease (Domain IIA)"/>
    <property type="match status" value="1"/>
</dbReference>
<gene>
    <name evidence="3" type="ordered locus">AM1_4392</name>
</gene>
<feature type="signal peptide" evidence="1">
    <location>
        <begin position="1"/>
        <end position="21"/>
    </location>
</feature>
<name>B0CEX4_ACAM1</name>
<reference evidence="3 4" key="1">
    <citation type="journal article" date="2008" name="Proc. Natl. Acad. Sci. U.S.A.">
        <title>Niche adaptation and genome expansion in the chlorophyll d-producing cyanobacterium Acaryochloris marina.</title>
        <authorList>
            <person name="Swingley W.D."/>
            <person name="Chen M."/>
            <person name="Cheung P.C."/>
            <person name="Conrad A.L."/>
            <person name="Dejesa L.C."/>
            <person name="Hao J."/>
            <person name="Honchak B.M."/>
            <person name="Karbach L.E."/>
            <person name="Kurdoglu A."/>
            <person name="Lahiri S."/>
            <person name="Mastrian S.D."/>
            <person name="Miyashita H."/>
            <person name="Page L."/>
            <person name="Ramakrishna P."/>
            <person name="Satoh S."/>
            <person name="Sattley W.M."/>
            <person name="Shimada Y."/>
            <person name="Taylor H.L."/>
            <person name="Tomo T."/>
            <person name="Tsuchiya T."/>
            <person name="Wang Z.T."/>
            <person name="Raymond J."/>
            <person name="Mimuro M."/>
            <person name="Blankenship R.E."/>
            <person name="Touchman J.W."/>
        </authorList>
    </citation>
    <scope>NUCLEOTIDE SEQUENCE [LARGE SCALE GENOMIC DNA]</scope>
    <source>
        <strain evidence="4">MBIC 11017</strain>
    </source>
</reference>
<dbReference type="KEGG" id="amr:AM1_4392"/>
<dbReference type="InterPro" id="IPR011055">
    <property type="entry name" value="Dup_hybrid_motif"/>
</dbReference>
<dbReference type="GO" id="GO:0004222">
    <property type="term" value="F:metalloendopeptidase activity"/>
    <property type="evidence" value="ECO:0007669"/>
    <property type="project" value="TreeGrafter"/>
</dbReference>
<evidence type="ECO:0000313" key="4">
    <source>
        <dbReference type="Proteomes" id="UP000000268"/>
    </source>
</evidence>
<dbReference type="PANTHER" id="PTHR21666:SF293">
    <property type="entry name" value="SLL1488 PROTEIN"/>
    <property type="match status" value="1"/>
</dbReference>
<dbReference type="InterPro" id="IPR016047">
    <property type="entry name" value="M23ase_b-sheet_dom"/>
</dbReference>
<dbReference type="RefSeq" id="WP_012164696.1">
    <property type="nucleotide sequence ID" value="NC_009925.1"/>
</dbReference>
<accession>B0CEX4</accession>
<dbReference type="OrthoDB" id="507840at2"/>
<dbReference type="eggNOG" id="COG0739">
    <property type="taxonomic scope" value="Bacteria"/>
</dbReference>
<dbReference type="SUPFAM" id="SSF51261">
    <property type="entry name" value="Duplicated hybrid motif"/>
    <property type="match status" value="1"/>
</dbReference>
<keyword evidence="4" id="KW-1185">Reference proteome</keyword>
<dbReference type="Pfam" id="PF01551">
    <property type="entry name" value="Peptidase_M23"/>
    <property type="match status" value="1"/>
</dbReference>
<dbReference type="EMBL" id="CP000828">
    <property type="protein sequence ID" value="ABW29371.1"/>
    <property type="molecule type" value="Genomic_DNA"/>
</dbReference>
<evidence type="ECO:0000313" key="3">
    <source>
        <dbReference type="EMBL" id="ABW29371.1"/>
    </source>
</evidence>
<protein>
    <submittedName>
        <fullName evidence="3">Peptidase M23 domain protein</fullName>
    </submittedName>
</protein>
<organism evidence="3 4">
    <name type="scientific">Acaryochloris marina (strain MBIC 11017)</name>
    <dbReference type="NCBI Taxonomy" id="329726"/>
    <lineage>
        <taxon>Bacteria</taxon>
        <taxon>Bacillati</taxon>
        <taxon>Cyanobacteriota</taxon>
        <taxon>Cyanophyceae</taxon>
        <taxon>Acaryochloridales</taxon>
        <taxon>Acaryochloridaceae</taxon>
        <taxon>Acaryochloris</taxon>
    </lineage>
</organism>
<keyword evidence="1" id="KW-0732">Signal</keyword>